<organism evidence="3 4">
    <name type="scientific">Prymnesium parvum</name>
    <name type="common">Toxic golden alga</name>
    <dbReference type="NCBI Taxonomy" id="97485"/>
    <lineage>
        <taxon>Eukaryota</taxon>
        <taxon>Haptista</taxon>
        <taxon>Haptophyta</taxon>
        <taxon>Prymnesiophyceae</taxon>
        <taxon>Prymnesiales</taxon>
        <taxon>Prymnesiaceae</taxon>
        <taxon>Prymnesium</taxon>
    </lineage>
</organism>
<evidence type="ECO:0000259" key="2">
    <source>
        <dbReference type="Pfam" id="PF05699"/>
    </source>
</evidence>
<dbReference type="Proteomes" id="UP001515480">
    <property type="component" value="Unassembled WGS sequence"/>
</dbReference>
<dbReference type="AlphaFoldDB" id="A0AB34J5V3"/>
<evidence type="ECO:0000256" key="1">
    <source>
        <dbReference type="SAM" id="MobiDB-lite"/>
    </source>
</evidence>
<dbReference type="SUPFAM" id="SSF53098">
    <property type="entry name" value="Ribonuclease H-like"/>
    <property type="match status" value="1"/>
</dbReference>
<reference evidence="3 4" key="1">
    <citation type="journal article" date="2024" name="Science">
        <title>Giant polyketide synthase enzymes in the biosynthesis of giant marine polyether toxins.</title>
        <authorList>
            <person name="Fallon T.R."/>
            <person name="Shende V.V."/>
            <person name="Wierzbicki I.H."/>
            <person name="Pendleton A.L."/>
            <person name="Watervoot N.F."/>
            <person name="Auber R.P."/>
            <person name="Gonzalez D.J."/>
            <person name="Wisecaver J.H."/>
            <person name="Moore B.S."/>
        </authorList>
    </citation>
    <scope>NUCLEOTIDE SEQUENCE [LARGE SCALE GENOMIC DNA]</scope>
    <source>
        <strain evidence="3 4">12B1</strain>
    </source>
</reference>
<feature type="region of interest" description="Disordered" evidence="1">
    <location>
        <begin position="55"/>
        <end position="76"/>
    </location>
</feature>
<feature type="compositionally biased region" description="Basic and acidic residues" evidence="1">
    <location>
        <begin position="62"/>
        <end position="76"/>
    </location>
</feature>
<dbReference type="EMBL" id="JBGBPQ010000013">
    <property type="protein sequence ID" value="KAL1512126.1"/>
    <property type="molecule type" value="Genomic_DNA"/>
</dbReference>
<comment type="caution">
    <text evidence="3">The sequence shown here is derived from an EMBL/GenBank/DDBJ whole genome shotgun (WGS) entry which is preliminary data.</text>
</comment>
<dbReference type="InterPro" id="IPR012337">
    <property type="entry name" value="RNaseH-like_sf"/>
</dbReference>
<gene>
    <name evidence="3" type="ORF">AB1Y20_005395</name>
</gene>
<keyword evidence="4" id="KW-1185">Reference proteome</keyword>
<evidence type="ECO:0000313" key="4">
    <source>
        <dbReference type="Proteomes" id="UP001515480"/>
    </source>
</evidence>
<protein>
    <recommendedName>
        <fullName evidence="2">HAT C-terminal dimerisation domain-containing protein</fullName>
    </recommendedName>
</protein>
<evidence type="ECO:0000313" key="3">
    <source>
        <dbReference type="EMBL" id="KAL1512126.1"/>
    </source>
</evidence>
<dbReference type="InterPro" id="IPR008906">
    <property type="entry name" value="HATC_C_dom"/>
</dbReference>
<feature type="domain" description="HAT C-terminal dimerisation" evidence="2">
    <location>
        <begin position="437"/>
        <end position="505"/>
    </location>
</feature>
<dbReference type="Pfam" id="PF05699">
    <property type="entry name" value="Dimer_Tnp_hAT"/>
    <property type="match status" value="1"/>
</dbReference>
<sequence>MAFLSLCLPALAAVLLNNGPRGFRTVLLSHVPSPAAHEDEAVEDGSTNEEECIDVDEEDGGDREAAAKGDDSTGEPDKAAPIYKFWKLESDTLIQLGKDAGLYLSKYSTCKIVCEKGMQGGAPRTIRHKFGKVGIYKQPGRCILYNTVVTWFSNHQKPLAILRRKVREILHKSCELVKAGATRFGTHTLVGARLSKLKNALLATVTDAEYVAENYKDRETEQELSNCGISTREHKGSTARKLVLDEEEGGMWDRISLHVKATWPMYKLLRRHDSSAPTAGKVYHGFFQLGEYIKEECKDVPYQKKLLEIQQERWCYGGAGPFYCAGYMLDPEFMHLRQSTNAEVVQGFNTILERIGILREVRRLHNEEQKFDDIWKARKALLEKDKKKQRTYEHYPDYPTMQNESVKNFCMQVKEQLSFFRNKKGDFGRDWIVEGAQTMPAHLWWEENGSSTPELQYMAMLVLSQPASASLCERINSEFGFIKDRRRNKLNHEKANKLVILFHNLRTMLKLKLHQYVEPDVGWCDTDIESGITRWGIPQYDDA</sequence>
<accession>A0AB34J5V3</accession>
<dbReference type="GO" id="GO:0046983">
    <property type="term" value="F:protein dimerization activity"/>
    <property type="evidence" value="ECO:0007669"/>
    <property type="project" value="InterPro"/>
</dbReference>
<proteinExistence type="predicted"/>
<name>A0AB34J5V3_PRYPA</name>